<evidence type="ECO:0000259" key="1">
    <source>
        <dbReference type="Pfam" id="PF04326"/>
    </source>
</evidence>
<dbReference type="InterPro" id="IPR038475">
    <property type="entry name" value="RecG_C_sf"/>
</dbReference>
<sequence>MTIGEVTDAAGLPEDETLHALLALPESQWHDRKSARIQPRKLAETLVAMGNAEGGTVVVGLSSGRAEHVDDARANALRQAAVDFTQPPVRIRTEETWALADGERRRLLLIRVLPGESLHEMTNGDCFLRIGDETRLLSHAQRQELFYDRSDSSYDSGTLRHISFSELDTTAIEQFRSALGAESEAVHLLRSRGLLDRQGAPTIAAALLFHPHPQIALPHAQVRILRYLSDERGSGTSLSLAEDGDTRIEGPLPSLIDRAAQTIDAQIPRRRALGPSGKFEAVPTVPRDAWLEALVNAVVHRSYSMAGDHIRVEIFPTRIEVTSPGRFPGIVDVDNPHSITRYARNPLIARVCADLRIGQELGEGIRRMVDVMERSGLEAPVFRQSASHVIVTLSAHSLLDRATVERLPKGAIATLAVLQHAGRPLGTGEIVEMLDVARPTALRRLRALEAEGMIVRDAQSPQDPRATWRLA</sequence>
<feature type="domain" description="HTH iclR-type" evidence="2">
    <location>
        <begin position="415"/>
        <end position="457"/>
    </location>
</feature>
<dbReference type="SUPFAM" id="SSF46785">
    <property type="entry name" value="Winged helix' DNA-binding domain"/>
    <property type="match status" value="1"/>
</dbReference>
<reference evidence="4" key="1">
    <citation type="journal article" date="2019" name="Int. J. Syst. Evol. Microbiol.">
        <title>The Global Catalogue of Microorganisms (GCM) 10K type strain sequencing project: providing services to taxonomists for standard genome sequencing and annotation.</title>
        <authorList>
            <consortium name="The Broad Institute Genomics Platform"/>
            <consortium name="The Broad Institute Genome Sequencing Center for Infectious Disease"/>
            <person name="Wu L."/>
            <person name="Ma J."/>
        </authorList>
    </citation>
    <scope>NUCLEOTIDE SEQUENCE [LARGE SCALE GENOMIC DNA]</scope>
    <source>
        <strain evidence="4">JCM 15900</strain>
    </source>
</reference>
<dbReference type="InterPro" id="IPR005471">
    <property type="entry name" value="Tscrpt_reg_IclR_N"/>
</dbReference>
<dbReference type="Pfam" id="PF13749">
    <property type="entry name" value="HATPase_c_4"/>
    <property type="match status" value="1"/>
</dbReference>
<keyword evidence="3" id="KW-0547">Nucleotide-binding</keyword>
<dbReference type="PANTHER" id="PTHR30595:SF6">
    <property type="entry name" value="SCHLAFEN ALBA-2 DOMAIN-CONTAINING PROTEIN"/>
    <property type="match status" value="1"/>
</dbReference>
<evidence type="ECO:0000259" key="2">
    <source>
        <dbReference type="Pfam" id="PF09339"/>
    </source>
</evidence>
<dbReference type="InterPro" id="IPR007421">
    <property type="entry name" value="Schlafen_AlbA_2_dom"/>
</dbReference>
<evidence type="ECO:0000313" key="3">
    <source>
        <dbReference type="EMBL" id="GAA2099173.1"/>
    </source>
</evidence>
<dbReference type="Gene3D" id="3.30.565.60">
    <property type="match status" value="1"/>
</dbReference>
<accession>A0ABP5IIC9</accession>
<dbReference type="InterPro" id="IPR036390">
    <property type="entry name" value="WH_DNA-bd_sf"/>
</dbReference>
<name>A0ABP5IIC9_9MICO</name>
<keyword evidence="3" id="KW-0067">ATP-binding</keyword>
<dbReference type="RefSeq" id="WP_291797420.1">
    <property type="nucleotide sequence ID" value="NZ_BAAAPZ010000008.1"/>
</dbReference>
<dbReference type="InterPro" id="IPR036388">
    <property type="entry name" value="WH-like_DNA-bd_sf"/>
</dbReference>
<comment type="caution">
    <text evidence="3">The sequence shown here is derived from an EMBL/GenBank/DDBJ whole genome shotgun (WGS) entry which is preliminary data.</text>
</comment>
<proteinExistence type="predicted"/>
<organism evidence="3 4">
    <name type="scientific">Brevibacterium salitolerans</name>
    <dbReference type="NCBI Taxonomy" id="1403566"/>
    <lineage>
        <taxon>Bacteria</taxon>
        <taxon>Bacillati</taxon>
        <taxon>Actinomycetota</taxon>
        <taxon>Actinomycetes</taxon>
        <taxon>Micrococcales</taxon>
        <taxon>Brevibacteriaceae</taxon>
        <taxon>Brevibacterium</taxon>
    </lineage>
</organism>
<protein>
    <submittedName>
        <fullName evidence="3">ATP-binding protein</fullName>
    </submittedName>
</protein>
<feature type="domain" description="Schlafen AlbA-2" evidence="1">
    <location>
        <begin position="26"/>
        <end position="137"/>
    </location>
</feature>
<dbReference type="Pfam" id="PF09339">
    <property type="entry name" value="HTH_IclR"/>
    <property type="match status" value="1"/>
</dbReference>
<dbReference type="Gene3D" id="3.30.950.30">
    <property type="entry name" value="Schlafen, AAA domain"/>
    <property type="match status" value="1"/>
</dbReference>
<dbReference type="Proteomes" id="UP001500984">
    <property type="component" value="Unassembled WGS sequence"/>
</dbReference>
<dbReference type="GO" id="GO:0005524">
    <property type="term" value="F:ATP binding"/>
    <property type="evidence" value="ECO:0007669"/>
    <property type="project" value="UniProtKB-KW"/>
</dbReference>
<keyword evidence="4" id="KW-1185">Reference proteome</keyword>
<dbReference type="EMBL" id="BAAAPZ010000008">
    <property type="protein sequence ID" value="GAA2099173.1"/>
    <property type="molecule type" value="Genomic_DNA"/>
</dbReference>
<evidence type="ECO:0000313" key="4">
    <source>
        <dbReference type="Proteomes" id="UP001500984"/>
    </source>
</evidence>
<dbReference type="InterPro" id="IPR038461">
    <property type="entry name" value="Schlafen_AlbA_2_dom_sf"/>
</dbReference>
<dbReference type="PANTHER" id="PTHR30595">
    <property type="entry name" value="GLPR-RELATED TRANSCRIPTIONAL REPRESSOR"/>
    <property type="match status" value="1"/>
</dbReference>
<gene>
    <name evidence="3" type="ORF">GCM10009823_20910</name>
</gene>
<dbReference type="Pfam" id="PF04326">
    <property type="entry name" value="SLFN_AlbA_2"/>
    <property type="match status" value="1"/>
</dbReference>
<dbReference type="Gene3D" id="1.10.10.10">
    <property type="entry name" value="Winged helix-like DNA-binding domain superfamily/Winged helix DNA-binding domain"/>
    <property type="match status" value="1"/>
</dbReference>